<accession>A0A4P6FHI5</accession>
<sequence length="289" mass="30784">MSTARLELPDSLVSTDWLAGHLDDERLVVLDASVVGAETAAGFRWLSGLDAYLIDGHIPGAVFADLLEEFSDSDGPYAFTRPDLFRLAEAARSTGIDDTRTVVVFDSGLGQWASRLWWLLAAGGLDRVAILDGGLAKWKAEGRPLETGFVAPRPAASVTLAERPSWWADRAEVRRVVDGEASASLVCSASRTDFTGETGRRDRRGHIPGSVHVPLTAVVDRETNAFLPDAPDVPAGPDERVIAYCGGGIAAAATAFALRRAGRRDVAVYDGSLDEWSSLPDAPLVSLSA</sequence>
<dbReference type="PANTHER" id="PTHR11364:SF27">
    <property type="entry name" value="SULFURTRANSFERASE"/>
    <property type="match status" value="1"/>
</dbReference>
<name>A0A4P6FHI5_9MICO</name>
<dbReference type="InterPro" id="IPR001763">
    <property type="entry name" value="Rhodanese-like_dom"/>
</dbReference>
<proteinExistence type="predicted"/>
<dbReference type="AlphaFoldDB" id="A0A4P6FHI5"/>
<dbReference type="PANTHER" id="PTHR11364">
    <property type="entry name" value="THIOSULFATE SULFERTANSFERASE"/>
    <property type="match status" value="1"/>
</dbReference>
<feature type="domain" description="Rhodanese" evidence="3">
    <location>
        <begin position="194"/>
        <end position="285"/>
    </location>
</feature>
<reference evidence="4 5" key="1">
    <citation type="submission" date="2019-01" db="EMBL/GenBank/DDBJ databases">
        <title>Genome sequencing of strain FW100M-8.</title>
        <authorList>
            <person name="Heo J."/>
            <person name="Kim S.-J."/>
            <person name="Kim J.-S."/>
            <person name="Hong S.-B."/>
            <person name="Kwon S.-W."/>
        </authorList>
    </citation>
    <scope>NUCLEOTIDE SEQUENCE [LARGE SCALE GENOMIC DNA]</scope>
    <source>
        <strain evidence="4 5">FW100M-8</strain>
    </source>
</reference>
<evidence type="ECO:0000313" key="4">
    <source>
        <dbReference type="EMBL" id="QAY73377.1"/>
    </source>
</evidence>
<gene>
    <name evidence="4" type="ORF">ET445_08490</name>
</gene>
<dbReference type="SMART" id="SM00450">
    <property type="entry name" value="RHOD"/>
    <property type="match status" value="2"/>
</dbReference>
<protein>
    <submittedName>
        <fullName evidence="4">Sulfurtransferase</fullName>
    </submittedName>
</protein>
<dbReference type="OrthoDB" id="9770030at2"/>
<dbReference type="CDD" id="cd01448">
    <property type="entry name" value="TST_Repeat_1"/>
    <property type="match status" value="1"/>
</dbReference>
<dbReference type="Pfam" id="PF00581">
    <property type="entry name" value="Rhodanese"/>
    <property type="match status" value="2"/>
</dbReference>
<evidence type="ECO:0000256" key="2">
    <source>
        <dbReference type="ARBA" id="ARBA00022737"/>
    </source>
</evidence>
<dbReference type="InterPro" id="IPR045078">
    <property type="entry name" value="TST/MPST-like"/>
</dbReference>
<evidence type="ECO:0000256" key="1">
    <source>
        <dbReference type="ARBA" id="ARBA00022679"/>
    </source>
</evidence>
<dbReference type="KEGG" id="agf:ET445_08490"/>
<dbReference type="SUPFAM" id="SSF52821">
    <property type="entry name" value="Rhodanese/Cell cycle control phosphatase"/>
    <property type="match status" value="2"/>
</dbReference>
<keyword evidence="2" id="KW-0677">Repeat</keyword>
<dbReference type="GO" id="GO:0004792">
    <property type="term" value="F:thiosulfate-cyanide sulfurtransferase activity"/>
    <property type="evidence" value="ECO:0007669"/>
    <property type="project" value="TreeGrafter"/>
</dbReference>
<dbReference type="PROSITE" id="PS50206">
    <property type="entry name" value="RHODANESE_3"/>
    <property type="match status" value="2"/>
</dbReference>
<dbReference type="RefSeq" id="WP_129190565.1">
    <property type="nucleotide sequence ID" value="NZ_CP035491.1"/>
</dbReference>
<dbReference type="EMBL" id="CP035491">
    <property type="protein sequence ID" value="QAY73377.1"/>
    <property type="molecule type" value="Genomic_DNA"/>
</dbReference>
<dbReference type="Gene3D" id="3.40.250.10">
    <property type="entry name" value="Rhodanese-like domain"/>
    <property type="match status" value="2"/>
</dbReference>
<keyword evidence="5" id="KW-1185">Reference proteome</keyword>
<evidence type="ECO:0000313" key="5">
    <source>
        <dbReference type="Proteomes" id="UP000291259"/>
    </source>
</evidence>
<keyword evidence="1 4" id="KW-0808">Transferase</keyword>
<feature type="domain" description="Rhodanese" evidence="3">
    <location>
        <begin position="56"/>
        <end position="147"/>
    </location>
</feature>
<organism evidence="4 5">
    <name type="scientific">Agromyces protaetiae</name>
    <dbReference type="NCBI Taxonomy" id="2509455"/>
    <lineage>
        <taxon>Bacteria</taxon>
        <taxon>Bacillati</taxon>
        <taxon>Actinomycetota</taxon>
        <taxon>Actinomycetes</taxon>
        <taxon>Micrococcales</taxon>
        <taxon>Microbacteriaceae</taxon>
        <taxon>Agromyces</taxon>
    </lineage>
</organism>
<dbReference type="InterPro" id="IPR036873">
    <property type="entry name" value="Rhodanese-like_dom_sf"/>
</dbReference>
<dbReference type="Proteomes" id="UP000291259">
    <property type="component" value="Chromosome"/>
</dbReference>
<evidence type="ECO:0000259" key="3">
    <source>
        <dbReference type="PROSITE" id="PS50206"/>
    </source>
</evidence>